<sequence>MEGAVHPIVFQIGPFAVRFYGLMYVTALLVGIWLLRMEAQRRHVPSDRMIDLAFYVFVGGLLGGRLYYVLLKWGYYGAYPWKILAVWEGGMAIHGGLIGGFLGAWYFARTQALPLATLCDMMAPAVSLGHAFGRFGNFMNGDAHGYPLRSPFLPEWLRHFPDWMGVVFPPTSIAGQEFGPVPLHPVMLYELVLNVLGFVGLWSLRKKPWSPGSLCGLYLIYYAVVRSWTSLFRADDLYLGPFRMPHVISVVMVITGVLICCRPRWRSAAS</sequence>
<proteinExistence type="inferred from homology"/>
<comment type="pathway">
    <text evidence="7">Protein modification; lipoprotein biosynthesis (diacylglyceryl transfer).</text>
</comment>
<evidence type="ECO:0000313" key="9">
    <source>
        <dbReference type="Proteomes" id="UP000712673"/>
    </source>
</evidence>
<comment type="similarity">
    <text evidence="1 7">Belongs to the Lgt family.</text>
</comment>
<feature type="binding site" evidence="7">
    <location>
        <position position="134"/>
    </location>
    <ligand>
        <name>a 1,2-diacyl-sn-glycero-3-phospho-(1'-sn-glycerol)</name>
        <dbReference type="ChEBI" id="CHEBI:64716"/>
    </ligand>
</feature>
<gene>
    <name evidence="7 8" type="primary">lgt</name>
    <name evidence="8" type="ORF">FJZ47_08495</name>
</gene>
<keyword evidence="3 7" id="KW-0808">Transferase</keyword>
<dbReference type="Pfam" id="PF01790">
    <property type="entry name" value="LGT"/>
    <property type="match status" value="1"/>
</dbReference>
<keyword evidence="2 7" id="KW-1003">Cell membrane</keyword>
<comment type="catalytic activity">
    <reaction evidence="7">
        <text>L-cysteinyl-[prolipoprotein] + a 1,2-diacyl-sn-glycero-3-phospho-(1'-sn-glycerol) = an S-1,2-diacyl-sn-glyceryl-L-cysteinyl-[prolipoprotein] + sn-glycerol 1-phosphate + H(+)</text>
        <dbReference type="Rhea" id="RHEA:56712"/>
        <dbReference type="Rhea" id="RHEA-COMP:14679"/>
        <dbReference type="Rhea" id="RHEA-COMP:14680"/>
        <dbReference type="ChEBI" id="CHEBI:15378"/>
        <dbReference type="ChEBI" id="CHEBI:29950"/>
        <dbReference type="ChEBI" id="CHEBI:57685"/>
        <dbReference type="ChEBI" id="CHEBI:64716"/>
        <dbReference type="ChEBI" id="CHEBI:140658"/>
        <dbReference type="EC" id="2.5.1.145"/>
    </reaction>
</comment>
<comment type="subcellular location">
    <subcellularLocation>
        <location evidence="7">Cell membrane</location>
        <topology evidence="7">Multi-pass membrane protein</topology>
    </subcellularLocation>
</comment>
<feature type="transmembrane region" description="Helical" evidence="7">
    <location>
        <begin position="115"/>
        <end position="133"/>
    </location>
</feature>
<evidence type="ECO:0000256" key="6">
    <source>
        <dbReference type="ARBA" id="ARBA00023136"/>
    </source>
</evidence>
<feature type="transmembrane region" description="Helical" evidence="7">
    <location>
        <begin position="19"/>
        <end position="37"/>
    </location>
</feature>
<evidence type="ECO:0000313" key="8">
    <source>
        <dbReference type="EMBL" id="MBM3223823.1"/>
    </source>
</evidence>
<keyword evidence="5 7" id="KW-1133">Transmembrane helix</keyword>
<dbReference type="GO" id="GO:0042158">
    <property type="term" value="P:lipoprotein biosynthetic process"/>
    <property type="evidence" value="ECO:0007669"/>
    <property type="project" value="UniProtKB-UniRule"/>
</dbReference>
<accession>A0A937W070</accession>
<evidence type="ECO:0000256" key="5">
    <source>
        <dbReference type="ARBA" id="ARBA00022989"/>
    </source>
</evidence>
<dbReference type="EC" id="2.5.1.145" evidence="7"/>
<dbReference type="GO" id="GO:0008961">
    <property type="term" value="F:phosphatidylglycerol-prolipoprotein diacylglyceryl transferase activity"/>
    <property type="evidence" value="ECO:0007669"/>
    <property type="project" value="UniProtKB-UniRule"/>
</dbReference>
<evidence type="ECO:0000256" key="1">
    <source>
        <dbReference type="ARBA" id="ARBA00007150"/>
    </source>
</evidence>
<dbReference type="PANTHER" id="PTHR30589:SF0">
    <property type="entry name" value="PHOSPHATIDYLGLYCEROL--PROLIPOPROTEIN DIACYLGLYCERYL TRANSFERASE"/>
    <property type="match status" value="1"/>
</dbReference>
<evidence type="ECO:0000256" key="4">
    <source>
        <dbReference type="ARBA" id="ARBA00022692"/>
    </source>
</evidence>
<comment type="function">
    <text evidence="7">Catalyzes the transfer of the diacylglyceryl group from phosphatidylglycerol to the sulfhydryl group of the N-terminal cysteine of a prolipoprotein, the first step in the formation of mature lipoproteins.</text>
</comment>
<name>A0A937W070_UNCTE</name>
<keyword evidence="6 7" id="KW-0472">Membrane</keyword>
<dbReference type="AlphaFoldDB" id="A0A937W070"/>
<reference evidence="8" key="1">
    <citation type="submission" date="2019-03" db="EMBL/GenBank/DDBJ databases">
        <title>Lake Tanganyika Metagenome-Assembled Genomes (MAGs).</title>
        <authorList>
            <person name="Tran P."/>
        </authorList>
    </citation>
    <scope>NUCLEOTIDE SEQUENCE</scope>
    <source>
        <strain evidence="8">K_DeepCast_65m_m2_066</strain>
    </source>
</reference>
<dbReference type="Proteomes" id="UP000712673">
    <property type="component" value="Unassembled WGS sequence"/>
</dbReference>
<evidence type="ECO:0000256" key="3">
    <source>
        <dbReference type="ARBA" id="ARBA00022679"/>
    </source>
</evidence>
<feature type="transmembrane region" description="Helical" evidence="7">
    <location>
        <begin position="90"/>
        <end position="108"/>
    </location>
</feature>
<dbReference type="HAMAP" id="MF_01147">
    <property type="entry name" value="Lgt"/>
    <property type="match status" value="1"/>
</dbReference>
<feature type="transmembrane region" description="Helical" evidence="7">
    <location>
        <begin position="216"/>
        <end position="234"/>
    </location>
</feature>
<evidence type="ECO:0000256" key="7">
    <source>
        <dbReference type="HAMAP-Rule" id="MF_01147"/>
    </source>
</evidence>
<organism evidence="8 9">
    <name type="scientific">Tectimicrobiota bacterium</name>
    <dbReference type="NCBI Taxonomy" id="2528274"/>
    <lineage>
        <taxon>Bacteria</taxon>
        <taxon>Pseudomonadati</taxon>
        <taxon>Nitrospinota/Tectimicrobiota group</taxon>
        <taxon>Candidatus Tectimicrobiota</taxon>
    </lineage>
</organism>
<comment type="caution">
    <text evidence="8">The sequence shown here is derived from an EMBL/GenBank/DDBJ whole genome shotgun (WGS) entry which is preliminary data.</text>
</comment>
<dbReference type="PANTHER" id="PTHR30589">
    <property type="entry name" value="PROLIPOPROTEIN DIACYLGLYCERYL TRANSFERASE"/>
    <property type="match status" value="1"/>
</dbReference>
<dbReference type="GO" id="GO:0005886">
    <property type="term" value="C:plasma membrane"/>
    <property type="evidence" value="ECO:0007669"/>
    <property type="project" value="UniProtKB-SubCell"/>
</dbReference>
<evidence type="ECO:0000256" key="2">
    <source>
        <dbReference type="ARBA" id="ARBA00022475"/>
    </source>
</evidence>
<protein>
    <recommendedName>
        <fullName evidence="7">Phosphatidylglycerol--prolipoprotein diacylglyceryl transferase</fullName>
        <ecNumber evidence="7">2.5.1.145</ecNumber>
    </recommendedName>
</protein>
<dbReference type="InterPro" id="IPR001640">
    <property type="entry name" value="Lgt"/>
</dbReference>
<feature type="transmembrane region" description="Helical" evidence="7">
    <location>
        <begin position="246"/>
        <end position="265"/>
    </location>
</feature>
<dbReference type="NCBIfam" id="TIGR00544">
    <property type="entry name" value="lgt"/>
    <property type="match status" value="1"/>
</dbReference>
<keyword evidence="4 7" id="KW-0812">Transmembrane</keyword>
<feature type="transmembrane region" description="Helical" evidence="7">
    <location>
        <begin position="49"/>
        <end position="70"/>
    </location>
</feature>
<feature type="transmembrane region" description="Helical" evidence="7">
    <location>
        <begin position="186"/>
        <end position="204"/>
    </location>
</feature>
<dbReference type="EMBL" id="VGLS01000206">
    <property type="protein sequence ID" value="MBM3223823.1"/>
    <property type="molecule type" value="Genomic_DNA"/>
</dbReference>